<dbReference type="AlphaFoldDB" id="A0A367YVC9"/>
<dbReference type="EMBL" id="QOUI01000005">
    <property type="protein sequence ID" value="RCK69846.1"/>
    <property type="molecule type" value="Genomic_DNA"/>
</dbReference>
<evidence type="ECO:0000313" key="2">
    <source>
        <dbReference type="Proteomes" id="UP000252770"/>
    </source>
</evidence>
<evidence type="ECO:0000313" key="1">
    <source>
        <dbReference type="EMBL" id="RCK69846.1"/>
    </source>
</evidence>
<reference evidence="1 2" key="1">
    <citation type="submission" date="2018-07" db="EMBL/GenBank/DDBJ databases">
        <title>Desertimonas flava gen. nov. sp. nov.</title>
        <authorList>
            <person name="Liu S."/>
        </authorList>
    </citation>
    <scope>NUCLEOTIDE SEQUENCE [LARGE SCALE GENOMIC DNA]</scope>
    <source>
        <strain evidence="1 2">16Sb5-5</strain>
    </source>
</reference>
<dbReference type="Proteomes" id="UP000252770">
    <property type="component" value="Unassembled WGS sequence"/>
</dbReference>
<proteinExistence type="predicted"/>
<protein>
    <submittedName>
        <fullName evidence="1">Peptidase</fullName>
    </submittedName>
</protein>
<keyword evidence="2" id="KW-1185">Reference proteome</keyword>
<name>A0A367YVC9_9ACTN</name>
<accession>A0A367YVC9</accession>
<organism evidence="1 2">
    <name type="scientific">Desertihabitans brevis</name>
    <dbReference type="NCBI Taxonomy" id="2268447"/>
    <lineage>
        <taxon>Bacteria</taxon>
        <taxon>Bacillati</taxon>
        <taxon>Actinomycetota</taxon>
        <taxon>Actinomycetes</taxon>
        <taxon>Propionibacteriales</taxon>
        <taxon>Propionibacteriaceae</taxon>
        <taxon>Desertihabitans</taxon>
    </lineage>
</organism>
<comment type="caution">
    <text evidence="1">The sequence shown here is derived from an EMBL/GenBank/DDBJ whole genome shotgun (WGS) entry which is preliminary data.</text>
</comment>
<gene>
    <name evidence="1" type="ORF">DT076_10055</name>
</gene>
<sequence>MEGYRAPAVEVSPLQSEGVLSGFLLSGRWPQDLVEWSKVLCLAVRMAAVPGLLPSSTVFRVCEDRVEEPPPEMVGLVVAEGTLVGEEALGPGCIEPPVPMGLLVLHPPSTTVPSVADHEVASGCIFLPGLPYLGLDHRASWVESDAAGTVTRLVNRQDLDPYSDADTAALSVLLAA</sequence>